<dbReference type="PANTHER" id="PTHR13370:SF3">
    <property type="entry name" value="TRNA (GUANINE(10)-N2)-METHYLTRANSFERASE HOMOLOG"/>
    <property type="match status" value="1"/>
</dbReference>
<dbReference type="VEuPathDB" id="CryptoDB:Cvel_11438"/>
<feature type="region of interest" description="Disordered" evidence="3">
    <location>
        <begin position="610"/>
        <end position="638"/>
    </location>
</feature>
<feature type="compositionally biased region" description="Basic and acidic residues" evidence="3">
    <location>
        <begin position="610"/>
        <end position="625"/>
    </location>
</feature>
<dbReference type="GO" id="GO:0032259">
    <property type="term" value="P:methylation"/>
    <property type="evidence" value="ECO:0007669"/>
    <property type="project" value="UniProtKB-KW"/>
</dbReference>
<sequence length="945" mass="103045">MHCTMRTGSYVAADALARNILDSKAFDSVECDDVLSVLRLLPFPRNTKRVGVFPPGQTFVLSVNAGLTTTNDPHEPCLSSTAKKCPSLISLLAAFSGTRDLALQGGGEGAGRSPSSLALLPVFEYTSCTINKNYAAAPHRDANHEEGRARIIALGDFTGGELWIESKTDSGSEDEGGKGGREKDLCSDSPRVLRRGGVNGRVFDIHNKWAEIDARLLHGTETYEGERFSLVFFSHVVRRNVGSVPYSLYQKGEREQEGGVQSRKELRGRVLERARPEISGFLSAFCNRARAVLSSFEERHGRGFGEKRDLLTSSSSRLVETGKGRGESAPCAVKTGSQQNGHRGETGTETERGGAAFSAPSLPPQQRVRVKQIFDAEGRGITSQRFIVSPKPFGQLQYSNFAALECRSMGALFKVRCEDWGALTGEVAGPVVCTMAGGDAAEFARRVSVTCDVWEEICELPEGMEQPPSSKSDPVSIRESLRETQIAECKLKVETFFGSRLSDTLCSLCVLKPARLQMSTKRKNRICSHVADLLGLQRGPSACSQSNHRELGGGEPNRGARPLDSIKVEQLAIGLVPVSLAAASRKEAPRIRDEELRPVLCRRVEPCRKREGERGGRESGKRVEGDGDGIGEEEKGRGGIRVPSSVALASSARAGSFSDEVVEKKRDGRTQNLYMTPLREELAFILCNLAKIDRGSLVVDLFAGRCSILAAAVKFLGCFCIGADVKAFMCPVDVEERGDGGVDFFRGNVFSCPLRGVGGGRGGDGMFDAVICDPPFGKRELVLTERSLPHSTKVSSEILEGDLKTCTEGNRGFSDSFLSSSAAEDDCREGEGQKENVQRLAGSPVLENLALYALFEASIQLLRPRGRLVFTYPDFPKSSDKKFKWSASEVEAEMRRRMVEKGVSRYEFVLIGSADQVWEKSSGHVMSRRVCVFEKRLAPFKEKRA</sequence>
<reference evidence="4" key="1">
    <citation type="submission" date="2014-11" db="EMBL/GenBank/DDBJ databases">
        <authorList>
            <person name="Otto D Thomas"/>
            <person name="Naeem Raeece"/>
        </authorList>
    </citation>
    <scope>NUCLEOTIDE SEQUENCE</scope>
</reference>
<dbReference type="EMBL" id="CDMZ01005331">
    <property type="protein sequence ID" value="CEM52668.1"/>
    <property type="molecule type" value="Genomic_DNA"/>
</dbReference>
<feature type="region of interest" description="Disordered" evidence="3">
    <location>
        <begin position="541"/>
        <end position="561"/>
    </location>
</feature>
<keyword evidence="2" id="KW-0808">Transferase</keyword>
<dbReference type="SUPFAM" id="SSF53335">
    <property type="entry name" value="S-adenosyl-L-methionine-dependent methyltransferases"/>
    <property type="match status" value="1"/>
</dbReference>
<feature type="compositionally biased region" description="Basic and acidic residues" evidence="3">
    <location>
        <begin position="342"/>
        <end position="352"/>
    </location>
</feature>
<keyword evidence="1" id="KW-0489">Methyltransferase</keyword>
<gene>
    <name evidence="4" type="ORF">Cvel_11438</name>
</gene>
<dbReference type="Gene3D" id="3.40.50.150">
    <property type="entry name" value="Vaccinia Virus protein VP39"/>
    <property type="match status" value="1"/>
</dbReference>
<name>A0A0G4I6M5_9ALVE</name>
<evidence type="ECO:0000256" key="2">
    <source>
        <dbReference type="ARBA" id="ARBA00022679"/>
    </source>
</evidence>
<feature type="compositionally biased region" description="Basic and acidic residues" evidence="3">
    <location>
        <begin position="166"/>
        <end position="186"/>
    </location>
</feature>
<protein>
    <submittedName>
        <fullName evidence="4">Uncharacterized protein</fullName>
    </submittedName>
</protein>
<evidence type="ECO:0000256" key="1">
    <source>
        <dbReference type="ARBA" id="ARBA00022603"/>
    </source>
</evidence>
<dbReference type="InterPro" id="IPR002052">
    <property type="entry name" value="DNA_methylase_N6_adenine_CS"/>
</dbReference>
<dbReference type="AlphaFoldDB" id="A0A0G4I6M5"/>
<evidence type="ECO:0000313" key="4">
    <source>
        <dbReference type="EMBL" id="CEM52668.1"/>
    </source>
</evidence>
<organism evidence="4">
    <name type="scientific">Chromera velia CCMP2878</name>
    <dbReference type="NCBI Taxonomy" id="1169474"/>
    <lineage>
        <taxon>Eukaryota</taxon>
        <taxon>Sar</taxon>
        <taxon>Alveolata</taxon>
        <taxon>Colpodellida</taxon>
        <taxon>Chromeraceae</taxon>
        <taxon>Chromera</taxon>
    </lineage>
</organism>
<dbReference type="PROSITE" id="PS00092">
    <property type="entry name" value="N6_MTASE"/>
    <property type="match status" value="1"/>
</dbReference>
<evidence type="ECO:0000256" key="3">
    <source>
        <dbReference type="SAM" id="MobiDB-lite"/>
    </source>
</evidence>
<feature type="region of interest" description="Disordered" evidence="3">
    <location>
        <begin position="320"/>
        <end position="361"/>
    </location>
</feature>
<accession>A0A0G4I6M5</accession>
<proteinExistence type="predicted"/>
<dbReference type="GO" id="GO:0005737">
    <property type="term" value="C:cytoplasm"/>
    <property type="evidence" value="ECO:0007669"/>
    <property type="project" value="TreeGrafter"/>
</dbReference>
<dbReference type="PANTHER" id="PTHR13370">
    <property type="entry name" value="RNA METHYLASE-RELATED"/>
    <property type="match status" value="1"/>
</dbReference>
<dbReference type="GO" id="GO:0008168">
    <property type="term" value="F:methyltransferase activity"/>
    <property type="evidence" value="ECO:0007669"/>
    <property type="project" value="UniProtKB-KW"/>
</dbReference>
<dbReference type="GO" id="GO:0003676">
    <property type="term" value="F:nucleic acid binding"/>
    <property type="evidence" value="ECO:0007669"/>
    <property type="project" value="InterPro"/>
</dbReference>
<feature type="region of interest" description="Disordered" evidence="3">
    <location>
        <begin position="166"/>
        <end position="188"/>
    </location>
</feature>
<dbReference type="InterPro" id="IPR029063">
    <property type="entry name" value="SAM-dependent_MTases_sf"/>
</dbReference>